<feature type="non-terminal residue" evidence="1">
    <location>
        <position position="194"/>
    </location>
</feature>
<reference evidence="1 2" key="1">
    <citation type="journal article" date="2019" name="Genome Biol. Evol.">
        <title>Insights into the evolution of the New World diploid cottons (Gossypium, subgenus Houzingenia) based on genome sequencing.</title>
        <authorList>
            <person name="Grover C.E."/>
            <person name="Arick M.A. 2nd"/>
            <person name="Thrash A."/>
            <person name="Conover J.L."/>
            <person name="Sanders W.S."/>
            <person name="Peterson D.G."/>
            <person name="Frelichowski J.E."/>
            <person name="Scheffler J.A."/>
            <person name="Scheffler B.E."/>
            <person name="Wendel J.F."/>
        </authorList>
    </citation>
    <scope>NUCLEOTIDE SEQUENCE [LARGE SCALE GENOMIC DNA]</scope>
    <source>
        <strain evidence="1">157</strain>
        <tissue evidence="1">Leaf</tissue>
    </source>
</reference>
<organism evidence="1 2">
    <name type="scientific">Gossypium lobatum</name>
    <dbReference type="NCBI Taxonomy" id="34289"/>
    <lineage>
        <taxon>Eukaryota</taxon>
        <taxon>Viridiplantae</taxon>
        <taxon>Streptophyta</taxon>
        <taxon>Embryophyta</taxon>
        <taxon>Tracheophyta</taxon>
        <taxon>Spermatophyta</taxon>
        <taxon>Magnoliopsida</taxon>
        <taxon>eudicotyledons</taxon>
        <taxon>Gunneridae</taxon>
        <taxon>Pentapetalae</taxon>
        <taxon>rosids</taxon>
        <taxon>malvids</taxon>
        <taxon>Malvales</taxon>
        <taxon>Malvaceae</taxon>
        <taxon>Malvoideae</taxon>
        <taxon>Gossypium</taxon>
    </lineage>
</organism>
<sequence length="194" mass="22458">IIEEQLVNLSILDEEEVTFWEEASVVDNEFKFCVVGRCLTDWSSGGIFHFVLPGGGKLHSMSRWLREVNGSVCRNLDKKSRDNGRNGRDDRDMPQIWRDDMEKLYLNQNNIPLGPRFEALLRDSVNQKNMDREMGNWAVNVSEPIDLILEEENDPLMEKRDEHFGRVVFSTILKLTSTECGLASNQKIFRKKLP</sequence>
<proteinExistence type="predicted"/>
<gene>
    <name evidence="1" type="ORF">Golob_001239</name>
</gene>
<keyword evidence="2" id="KW-1185">Reference proteome</keyword>
<evidence type="ECO:0000313" key="2">
    <source>
        <dbReference type="Proteomes" id="UP000593572"/>
    </source>
</evidence>
<dbReference type="AlphaFoldDB" id="A0A7J8NAS2"/>
<evidence type="ECO:0000313" key="1">
    <source>
        <dbReference type="EMBL" id="MBA0573996.1"/>
    </source>
</evidence>
<accession>A0A7J8NAS2</accession>
<protein>
    <submittedName>
        <fullName evidence="1">Uncharacterized protein</fullName>
    </submittedName>
</protein>
<dbReference type="Proteomes" id="UP000593572">
    <property type="component" value="Unassembled WGS sequence"/>
</dbReference>
<comment type="caution">
    <text evidence="1">The sequence shown here is derived from an EMBL/GenBank/DDBJ whole genome shotgun (WGS) entry which is preliminary data.</text>
</comment>
<name>A0A7J8NAS2_9ROSI</name>
<feature type="non-terminal residue" evidence="1">
    <location>
        <position position="1"/>
    </location>
</feature>
<dbReference type="EMBL" id="JABEZX010000013">
    <property type="protein sequence ID" value="MBA0573996.1"/>
    <property type="molecule type" value="Genomic_DNA"/>
</dbReference>